<accession>A0AAN7SQF4</accession>
<protein>
    <submittedName>
        <fullName evidence="1">Uncharacterized protein</fullName>
    </submittedName>
</protein>
<comment type="caution">
    <text evidence="1">The sequence shown here is derived from an EMBL/GenBank/DDBJ whole genome shotgun (WGS) entry which is preliminary data.</text>
</comment>
<proteinExistence type="predicted"/>
<gene>
    <name evidence="1" type="ORF">RN001_010666</name>
</gene>
<sequence length="171" mass="20560">MVNVFVLTYFQNDYYLKFERHTDFYYNKDYFGSGNYSYHFVNRTTKAISFYFTLIKKVGNNMKFTLQTYKFASNDYRLFPLYYEENPCIALSLDIFGTSMKHYDTNVKSCPLEKGYYYLRNARMRQSGFPPHVPRGRYMFDVQLYDENVLLTKAKIYIKVVPTNALEVERF</sequence>
<organism evidence="1 2">
    <name type="scientific">Aquatica leii</name>
    <dbReference type="NCBI Taxonomy" id="1421715"/>
    <lineage>
        <taxon>Eukaryota</taxon>
        <taxon>Metazoa</taxon>
        <taxon>Ecdysozoa</taxon>
        <taxon>Arthropoda</taxon>
        <taxon>Hexapoda</taxon>
        <taxon>Insecta</taxon>
        <taxon>Pterygota</taxon>
        <taxon>Neoptera</taxon>
        <taxon>Endopterygota</taxon>
        <taxon>Coleoptera</taxon>
        <taxon>Polyphaga</taxon>
        <taxon>Elateriformia</taxon>
        <taxon>Elateroidea</taxon>
        <taxon>Lampyridae</taxon>
        <taxon>Luciolinae</taxon>
        <taxon>Aquatica</taxon>
    </lineage>
</organism>
<keyword evidence="2" id="KW-1185">Reference proteome</keyword>
<dbReference type="InterPro" id="IPR010512">
    <property type="entry name" value="DUF1091"/>
</dbReference>
<dbReference type="Proteomes" id="UP001353858">
    <property type="component" value="Unassembled WGS sequence"/>
</dbReference>
<dbReference type="AlphaFoldDB" id="A0AAN7SQF4"/>
<dbReference type="PANTHER" id="PTHR21112">
    <property type="entry name" value="CHEMOSENSORY PROTEIN A 29A-RELATED"/>
    <property type="match status" value="1"/>
</dbReference>
<evidence type="ECO:0000313" key="1">
    <source>
        <dbReference type="EMBL" id="KAK4878160.1"/>
    </source>
</evidence>
<dbReference type="EMBL" id="JARPUR010000004">
    <property type="protein sequence ID" value="KAK4878160.1"/>
    <property type="molecule type" value="Genomic_DNA"/>
</dbReference>
<dbReference type="PANTHER" id="PTHR21112:SF0">
    <property type="entry name" value="CHEMOSENSORY PROTEIN A 29A-RELATED"/>
    <property type="match status" value="1"/>
</dbReference>
<reference evidence="2" key="1">
    <citation type="submission" date="2023-01" db="EMBL/GenBank/DDBJ databases">
        <title>Key to firefly adult light organ development and bioluminescence: homeobox transcription factors regulate luciferase expression and transportation to peroxisome.</title>
        <authorList>
            <person name="Fu X."/>
        </authorList>
    </citation>
    <scope>NUCLEOTIDE SEQUENCE [LARGE SCALE GENOMIC DNA]</scope>
</reference>
<evidence type="ECO:0000313" key="2">
    <source>
        <dbReference type="Proteomes" id="UP001353858"/>
    </source>
</evidence>
<dbReference type="Pfam" id="PF06477">
    <property type="entry name" value="DUF1091"/>
    <property type="match status" value="1"/>
</dbReference>
<name>A0AAN7SQF4_9COLE</name>